<feature type="region of interest" description="Disordered" evidence="1">
    <location>
        <begin position="579"/>
        <end position="614"/>
    </location>
</feature>
<feature type="compositionally biased region" description="Polar residues" evidence="1">
    <location>
        <begin position="1922"/>
        <end position="1932"/>
    </location>
</feature>
<name>A0A9Q0UIB1_SALVM</name>
<evidence type="ECO:0008006" key="4">
    <source>
        <dbReference type="Google" id="ProtNLM"/>
    </source>
</evidence>
<evidence type="ECO:0000313" key="2">
    <source>
        <dbReference type="EMBL" id="KAJ6730636.1"/>
    </source>
</evidence>
<comment type="caution">
    <text evidence="2">The sequence shown here is derived from an EMBL/GenBank/DDBJ whole genome shotgun (WGS) entry which is preliminary data.</text>
</comment>
<feature type="compositionally biased region" description="Polar residues" evidence="1">
    <location>
        <begin position="1349"/>
        <end position="1379"/>
    </location>
</feature>
<dbReference type="Proteomes" id="UP001151529">
    <property type="component" value="Chromosome 2"/>
</dbReference>
<evidence type="ECO:0000313" key="3">
    <source>
        <dbReference type="Proteomes" id="UP001151529"/>
    </source>
</evidence>
<feature type="region of interest" description="Disordered" evidence="1">
    <location>
        <begin position="964"/>
        <end position="983"/>
    </location>
</feature>
<feature type="region of interest" description="Disordered" evidence="1">
    <location>
        <begin position="1921"/>
        <end position="1940"/>
    </location>
</feature>
<feature type="region of interest" description="Disordered" evidence="1">
    <location>
        <begin position="2278"/>
        <end position="2304"/>
    </location>
</feature>
<sequence length="2304" mass="252069">MEEAEMDFHGMKRKRLQELCKKHGILANKSNAEMADLLTLTLKGIENPKEQGQGEVQKESDSMKVTKISKNVTFRRDVEIREYEPSVCKGRKSMVNYGKASGSTPKSRNREQRTVERNVDEIVGKKRGRGGEKKGSVGVENVDVSDNSRPPVITKEGDVQLVKGGDKSSRRRLRSREVVIEENVEGGEGDLVVSRKSSKLGESRKRGNSYGFRSSDEVSEENASAKDDAKPASAPSGSRRNDRKNESTSLSSVEFGKTESFGRITRLRAKLAENTSVTANKAETAKAQDEYEKAPRTEEGSGRSAWGRKSFVPRKESVVEILSEEGDESAKGGGRSRRNNRKKEGTSLSRGYFCKTEIVGRTTRSRSMLEENASSVTANKAETIEDESQKVKKPSSAMGRKSFVPRKESVAEILPEEGDESVKGGRRSRRNIRKKEGTSLSRGYFCKTEIVGRTTRSRSKLEENASSVTANKAETIEDECQKVLHLEEPLKDFGRYALRRKSVVPQKGVAVETVSEEGLESVKDARRSKRNMVEATDSKHAVQVVTRRRTRFGAQVTVESADEITEVNKEHNKAVQLEESCNAQDRNASRQKKSQKGQVESEGSDAKTETIKQSRSADLKFVNKVEDSGQFSGEIEKAPVPIGHLAGSRSNTLVLSPTFSTVELGIGEAVGMVGSLKRKCSPTLENGSSSVGDGKPSRELTQRACRGNLVGSTVPGIVQKKQHGISAFQVMVEEAINEETQIEDIGLTMPEANGEKPNFSLSCSKEVFKNSDKKGSESKTSEMRTNISEVVAVCSNIQEGVDTKTNLQETPSPTSTSLVLSAFASQETPENASQPIVLNEEADNVSGDMEKLAVDAILEVGVDYPCSRSMEGEADLGNDNSDEHGQTELQANASDMFPLANRFSSANQSDFPGLEYGLERKELGKDMHVESVDVNDCSTKVVDKTSALESDFCDLENTGQKIETNKNEHEEASCDDRPSPSAGEKMVSFITETNLQEDGDILLPQAAEENQNFFSEVNSGNVFLVSRGTCTHELLHGEETCLSAPEKDTDEGENGSAAIVPIQFTGIGKQRLPFYACDYSEGRKIQHHDEKSTANINSSCKDAKHVLEEENEAAADALPQSSLQDRKEVTFATTTDICVVETTGENEVTTHSHNGKVSTGVNSSPMLFEKLGGYKEMNATRNCSIDASIDVPVSKYHEAVMDMESARNMDGESGAEQCEIREEESGCAVEIVHGDGNVCQKACSEVASGLTQLISKEMEGFEGKTFEMIMGRSSDFHISSNELASGKNTATYQCDQVVRKETVAGALLFELCDHSSGDEVAGNADASLTPTIYKKLENFGEKKAGSGGNTSKSIEGNDTWADQETISGGSDSNADTFTQGMDDRLDEEKTAEVSDGDLYDHISEYGEADVKESLNMTAEKLDTSDTQNEGTAQPNCTEGLGNLFSDYGGEFLKINDAGLNTSAEIASADREGIDETSDGVMGSELELGVEAGKFDDLKDVNPLELERSVSVVLENRISMDVRAAFNVEKVKDDSKLNQSNVDDEKEYSIVAPPENIKADRAGSVSVIANEKKSCFEKTEGYTKWNERTPISPQNPKSSGKKAKKSSLEQKLFAESSSGICGMGSSTDAVSELNVLSSHVAGEKYKSHPGSKSIGNEAGVKVMASNDRVTNQVSPELLTGSDASALFTNWEVNLIQGNGEQDQVEESNGEALKDNLTSKDSEHTVWVKRNVEVLFTSREVNLILGNGEQDQVEESDGVASEDNLISNDPLNEHAANTSISNNTLDDAPRDLKLHKIYYSEIQDTCEIGSGAIDKVSSGAAAKMGILEEVASRKKTCLQIPLVAYLKSTQVLLWYSRNGPESYEGEFVPQLYCKDMSSHGGEETTCDYRGSNPTEQGEFHEGDFEVLIAQNVGAEEVREALATDDTSLETNPSDPQEVAIEQSNEQPDAINESLIMAGLDFPSQNQQSCGCHLRGDCIHALKERESHFIETEATNCLHQLDDGVFSEEIVDFGNGFVTSPFKRQRDVDSSTGTSVSASQHHIAENDNWELNLFFEENEQDENQTSGARFLHTNLRNEGALKVEENIAVTEQAAIQVDEKQHCSKKQDCAPLEIDSIQERVSCENRQNKYVNTEHSYDSKEKEILIDVNEVNGYHDVVSSEQMGERNSSYLKQDNSESLGVEDDGVVENLSPNVSSKPNTSILDQSSEIINSNSSQDIAVRDDQMPQKTVSCDREEETHSSDATQLTTSLVRRKTSKTGFVQATPQKMVTYTDMKENLAGMKREHRGNMTAPNPISKRRALENLRNN</sequence>
<feature type="compositionally biased region" description="Basic and acidic residues" evidence="1">
    <location>
        <begin position="283"/>
        <end position="301"/>
    </location>
</feature>
<proteinExistence type="predicted"/>
<evidence type="ECO:0000256" key="1">
    <source>
        <dbReference type="SAM" id="MobiDB-lite"/>
    </source>
</evidence>
<keyword evidence="3" id="KW-1185">Reference proteome</keyword>
<feature type="compositionally biased region" description="Basic and acidic residues" evidence="1">
    <location>
        <begin position="964"/>
        <end position="978"/>
    </location>
</feature>
<organism evidence="2 3">
    <name type="scientific">Salix viminalis</name>
    <name type="common">Common osier</name>
    <name type="synonym">Basket willow</name>
    <dbReference type="NCBI Taxonomy" id="40686"/>
    <lineage>
        <taxon>Eukaryota</taxon>
        <taxon>Viridiplantae</taxon>
        <taxon>Streptophyta</taxon>
        <taxon>Embryophyta</taxon>
        <taxon>Tracheophyta</taxon>
        <taxon>Spermatophyta</taxon>
        <taxon>Magnoliopsida</taxon>
        <taxon>eudicotyledons</taxon>
        <taxon>Gunneridae</taxon>
        <taxon>Pentapetalae</taxon>
        <taxon>rosids</taxon>
        <taxon>fabids</taxon>
        <taxon>Malpighiales</taxon>
        <taxon>Salicaceae</taxon>
        <taxon>Saliceae</taxon>
        <taxon>Salix</taxon>
    </lineage>
</organism>
<feature type="region of interest" description="Disordered" evidence="1">
    <location>
        <begin position="1585"/>
        <end position="1607"/>
    </location>
</feature>
<protein>
    <recommendedName>
        <fullName evidence="4">SAP domain-containing protein</fullName>
    </recommendedName>
</protein>
<dbReference type="OrthoDB" id="913480at2759"/>
<feature type="region of interest" description="Disordered" evidence="1">
    <location>
        <begin position="365"/>
        <end position="435"/>
    </location>
</feature>
<feature type="compositionally biased region" description="Basic residues" evidence="1">
    <location>
        <begin position="424"/>
        <end position="433"/>
    </location>
</feature>
<accession>A0A9Q0UIB1</accession>
<reference evidence="2" key="2">
    <citation type="journal article" date="2023" name="Int. J. Mol. Sci.">
        <title>De Novo Assembly and Annotation of 11 Diverse Shrub Willow (Salix) Genomes Reveals Novel Gene Organization in Sex-Linked Regions.</title>
        <authorList>
            <person name="Hyden B."/>
            <person name="Feng K."/>
            <person name="Yates T.B."/>
            <person name="Jawdy S."/>
            <person name="Cereghino C."/>
            <person name="Smart L.B."/>
            <person name="Muchero W."/>
        </authorList>
    </citation>
    <scope>NUCLEOTIDE SEQUENCE [LARGE SCALE GENOMIC DNA]</scope>
    <source>
        <tissue evidence="2">Shoot tip</tissue>
    </source>
</reference>
<feature type="region of interest" description="Disordered" evidence="1">
    <location>
        <begin position="1343"/>
        <end position="1379"/>
    </location>
</feature>
<gene>
    <name evidence="2" type="ORF">OIU85_021435</name>
</gene>
<feature type="compositionally biased region" description="Basic and acidic residues" evidence="1">
    <location>
        <begin position="108"/>
        <end position="135"/>
    </location>
</feature>
<feature type="compositionally biased region" description="Basic and acidic residues" evidence="1">
    <location>
        <begin position="604"/>
        <end position="614"/>
    </location>
</feature>
<feature type="region of interest" description="Disordered" evidence="1">
    <location>
        <begin position="94"/>
        <end position="309"/>
    </location>
</feature>
<dbReference type="EMBL" id="JAPFFL010000004">
    <property type="protein sequence ID" value="KAJ6730636.1"/>
    <property type="molecule type" value="Genomic_DNA"/>
</dbReference>
<reference evidence="2" key="1">
    <citation type="submission" date="2022-11" db="EMBL/GenBank/DDBJ databases">
        <authorList>
            <person name="Hyden B.L."/>
            <person name="Feng K."/>
            <person name="Yates T."/>
            <person name="Jawdy S."/>
            <person name="Smart L.B."/>
            <person name="Muchero W."/>
        </authorList>
    </citation>
    <scope>NUCLEOTIDE SEQUENCE</scope>
    <source>
        <tissue evidence="2">Shoot tip</tissue>
    </source>
</reference>
<feature type="region of interest" description="Disordered" evidence="1">
    <location>
        <begin position="322"/>
        <end position="348"/>
    </location>
</feature>